<gene>
    <name evidence="3" type="ORF">ENS64_10120</name>
</gene>
<dbReference type="InterPro" id="IPR036188">
    <property type="entry name" value="FAD/NAD-bd_sf"/>
</dbReference>
<feature type="region of interest" description="Disordered" evidence="1">
    <location>
        <begin position="81"/>
        <end position="102"/>
    </location>
</feature>
<dbReference type="Gene3D" id="3.30.70.2700">
    <property type="match status" value="1"/>
</dbReference>
<evidence type="ECO:0000256" key="1">
    <source>
        <dbReference type="SAM" id="MobiDB-lite"/>
    </source>
</evidence>
<accession>A0A7C4LKT8</accession>
<dbReference type="SUPFAM" id="SSF51905">
    <property type="entry name" value="FAD/NAD(P)-binding domain"/>
    <property type="match status" value="1"/>
</dbReference>
<name>A0A7C4LKT8_9PLAN</name>
<sequence length="534" mass="59748">MPLRIANFRLPVEVPEKELPQRLMRQLGIGPADVLRWRILKKSLDARTPRELQFVYTTLWELTPAAEESAAVRRQLGGNIQRFEPPRFDDPEPGRQPLSHRPVIVGTGPAGLLAGYYLARKGYRPLLLERGQPVKERVPAVRAFDAGGDHDPENNYLFGEGGAGCFSDGKLTCRLEGPDVDWVLERFVECGGRPSILYEQRPHLGSNRLPLICRNFRRRIEALGGEYRFGCRLERLERRDGRLVGLHTSSGFLPASHVVLAIGHSARDTYQMLHEQGVPLQPKAFQLGLRIEQPQEQINRHKYGKPEYLALLGAADYTIRAHSTRDVFTFCMCAGGLVIPSVSEPERFCTNGMSNSRHDTPFANSGVMVTLEPREFGHEHPLAGMHLQRHYEAQAFALTGRTYHAPIQRARDFLAGRTPDPRDRYESSYQRGVQPRPLDSILPPAVLAAIRQALPLMDRKLHGWFLQHATLVGPEMRGSAPLRMARDPQQRDTPGWGGLYPVGEGAGYAGGIVSAAVDGLRSAREIVRRYAPLS</sequence>
<organism evidence="3">
    <name type="scientific">Schlesneria paludicola</name>
    <dbReference type="NCBI Taxonomy" id="360056"/>
    <lineage>
        <taxon>Bacteria</taxon>
        <taxon>Pseudomonadati</taxon>
        <taxon>Planctomycetota</taxon>
        <taxon>Planctomycetia</taxon>
        <taxon>Planctomycetales</taxon>
        <taxon>Planctomycetaceae</taxon>
        <taxon>Schlesneria</taxon>
    </lineage>
</organism>
<dbReference type="InterPro" id="IPR049516">
    <property type="entry name" value="FAD-depend_C"/>
</dbReference>
<dbReference type="PANTHER" id="PTHR42842:SF3">
    <property type="entry name" value="FAD_NAD(P)-BINDING OXIDOREDUCTASE FAMILY PROTEIN"/>
    <property type="match status" value="1"/>
</dbReference>
<dbReference type="Pfam" id="PF13450">
    <property type="entry name" value="NAD_binding_8"/>
    <property type="match status" value="1"/>
</dbReference>
<dbReference type="Gene3D" id="3.50.50.60">
    <property type="entry name" value="FAD/NAD(P)-binding domain"/>
    <property type="match status" value="2"/>
</dbReference>
<dbReference type="PANTHER" id="PTHR42842">
    <property type="entry name" value="FAD/NAD(P)-BINDING OXIDOREDUCTASE"/>
    <property type="match status" value="1"/>
</dbReference>
<dbReference type="Pfam" id="PF21688">
    <property type="entry name" value="FAD-depend_C"/>
    <property type="match status" value="1"/>
</dbReference>
<dbReference type="PIRSF" id="PIRSF038984">
    <property type="entry name" value="FAD_binding_protein"/>
    <property type="match status" value="1"/>
</dbReference>
<proteinExistence type="predicted"/>
<evidence type="ECO:0000313" key="3">
    <source>
        <dbReference type="EMBL" id="HGT39602.1"/>
    </source>
</evidence>
<reference evidence="3" key="1">
    <citation type="journal article" date="2020" name="mSystems">
        <title>Genome- and Community-Level Interaction Insights into Carbon Utilization and Element Cycling Functions of Hydrothermarchaeota in Hydrothermal Sediment.</title>
        <authorList>
            <person name="Zhou Z."/>
            <person name="Liu Y."/>
            <person name="Xu W."/>
            <person name="Pan J."/>
            <person name="Luo Z.H."/>
            <person name="Li M."/>
        </authorList>
    </citation>
    <scope>NUCLEOTIDE SEQUENCE [LARGE SCALE GENOMIC DNA]</scope>
    <source>
        <strain evidence="3">SpSt-508</strain>
    </source>
</reference>
<dbReference type="AlphaFoldDB" id="A0A7C4LKT8"/>
<protein>
    <submittedName>
        <fullName evidence="3">FAD-dependent oxidoreductase</fullName>
    </submittedName>
</protein>
<comment type="caution">
    <text evidence="3">The sequence shown here is derived from an EMBL/GenBank/DDBJ whole genome shotgun (WGS) entry which is preliminary data.</text>
</comment>
<evidence type="ECO:0000259" key="2">
    <source>
        <dbReference type="Pfam" id="PF21688"/>
    </source>
</evidence>
<dbReference type="EMBL" id="DSVQ01000012">
    <property type="protein sequence ID" value="HGT39602.1"/>
    <property type="molecule type" value="Genomic_DNA"/>
</dbReference>
<feature type="compositionally biased region" description="Basic and acidic residues" evidence="1">
    <location>
        <begin position="84"/>
        <end position="93"/>
    </location>
</feature>
<dbReference type="InterPro" id="IPR028348">
    <property type="entry name" value="FAD-binding_protein"/>
</dbReference>
<feature type="domain" description="FAD-dependent protein C-terminal" evidence="2">
    <location>
        <begin position="285"/>
        <end position="477"/>
    </location>
</feature>